<dbReference type="InterPro" id="IPR036291">
    <property type="entry name" value="NAD(P)-bd_dom_sf"/>
</dbReference>
<dbReference type="GO" id="GO:0016491">
    <property type="term" value="F:oxidoreductase activity"/>
    <property type="evidence" value="ECO:0007669"/>
    <property type="project" value="UniProtKB-KW"/>
</dbReference>
<comment type="similarity">
    <text evidence="1">Belongs to the short-chain dehydrogenases/reductases (SDR) family.</text>
</comment>
<accession>A0A7S2XYE0</accession>
<dbReference type="InterPro" id="IPR002347">
    <property type="entry name" value="SDR_fam"/>
</dbReference>
<dbReference type="EMBL" id="HBHR01003208">
    <property type="protein sequence ID" value="CAD9858951.1"/>
    <property type="molecule type" value="Transcribed_RNA"/>
</dbReference>
<dbReference type="Pfam" id="PF00106">
    <property type="entry name" value="adh_short"/>
    <property type="match status" value="1"/>
</dbReference>
<name>A0A7S2XYE0_9STRA</name>
<dbReference type="PANTHER" id="PTHR24320">
    <property type="entry name" value="RETINOL DEHYDROGENASE"/>
    <property type="match status" value="1"/>
</dbReference>
<dbReference type="PRINTS" id="PR00081">
    <property type="entry name" value="GDHRDH"/>
</dbReference>
<evidence type="ECO:0000256" key="3">
    <source>
        <dbReference type="ARBA" id="ARBA00023002"/>
    </source>
</evidence>
<organism evidence="4">
    <name type="scientific">Fibrocapsa japonica</name>
    <dbReference type="NCBI Taxonomy" id="94617"/>
    <lineage>
        <taxon>Eukaryota</taxon>
        <taxon>Sar</taxon>
        <taxon>Stramenopiles</taxon>
        <taxon>Ochrophyta</taxon>
        <taxon>Raphidophyceae</taxon>
        <taxon>Chattonellales</taxon>
        <taxon>Chattonellaceae</taxon>
        <taxon>Fibrocapsa</taxon>
    </lineage>
</organism>
<dbReference type="PANTHER" id="PTHR24320:SF282">
    <property type="entry name" value="WW DOMAIN-CONTAINING OXIDOREDUCTASE"/>
    <property type="match status" value="1"/>
</dbReference>
<keyword evidence="2" id="KW-0521">NADP</keyword>
<evidence type="ECO:0000256" key="1">
    <source>
        <dbReference type="ARBA" id="ARBA00006484"/>
    </source>
</evidence>
<gene>
    <name evidence="4" type="ORF">FJAP1339_LOCUS1470</name>
</gene>
<protein>
    <submittedName>
        <fullName evidence="4">Uncharacterized protein</fullName>
    </submittedName>
</protein>
<reference evidence="4" key="1">
    <citation type="submission" date="2021-01" db="EMBL/GenBank/DDBJ databases">
        <authorList>
            <person name="Corre E."/>
            <person name="Pelletier E."/>
            <person name="Niang G."/>
            <person name="Scheremetjew M."/>
            <person name="Finn R."/>
            <person name="Kale V."/>
            <person name="Holt S."/>
            <person name="Cochrane G."/>
            <person name="Meng A."/>
            <person name="Brown T."/>
            <person name="Cohen L."/>
        </authorList>
    </citation>
    <scope>NUCLEOTIDE SEQUENCE</scope>
    <source>
        <strain evidence="4">CCMP1661</strain>
    </source>
</reference>
<dbReference type="SUPFAM" id="SSF51735">
    <property type="entry name" value="NAD(P)-binding Rossmann-fold domains"/>
    <property type="match status" value="1"/>
</dbReference>
<evidence type="ECO:0000313" key="4">
    <source>
        <dbReference type="EMBL" id="CAD9858951.1"/>
    </source>
</evidence>
<keyword evidence="3" id="KW-0560">Oxidoreductase</keyword>
<sequence>MGLLSKTMNVGAVLVLFFAVLLGVLLSGVPTRLGLFTWAFASSHHRGTIPQSLHGVEWGFTFEQLAAVDLVGQTALVTGGNSGVGFHAAVALAQQGASVTIACRNPSKCEAAAASIREKAHKEAKVETLKLDTSSLKSVRAAGATYLASNSKPLDMLLLNAGMGIGPSLYNKDGSFALSEDGIQIMFATNYVGHHLLYKLLAPRLKRSKMARIVLTSSGGHRDHPSYGVPTDLATANDLVNGVYSYGQSKLAQVLWAQELSRQLGPDSNIYVNSAHPGAVDSGLWDKMGLPFPFNIFVQYLQRTIMWTGPEGALTIVYLAVATEELKAKDLRGKYFVPQTMLQEAHETAKNLTLQKALWAFTDDLVKKK</sequence>
<dbReference type="AlphaFoldDB" id="A0A7S2XYE0"/>
<proteinExistence type="inferred from homology"/>
<evidence type="ECO:0000256" key="2">
    <source>
        <dbReference type="ARBA" id="ARBA00022857"/>
    </source>
</evidence>
<dbReference type="Gene3D" id="3.40.50.720">
    <property type="entry name" value="NAD(P)-binding Rossmann-like Domain"/>
    <property type="match status" value="1"/>
</dbReference>